<evidence type="ECO:0000313" key="3">
    <source>
        <dbReference type="Proteomes" id="UP001153269"/>
    </source>
</evidence>
<dbReference type="Proteomes" id="UP001153269">
    <property type="component" value="Unassembled WGS sequence"/>
</dbReference>
<protein>
    <submittedName>
        <fullName evidence="2">Uncharacterized protein</fullName>
    </submittedName>
</protein>
<reference evidence="2" key="1">
    <citation type="submission" date="2020-03" db="EMBL/GenBank/DDBJ databases">
        <authorList>
            <person name="Weist P."/>
        </authorList>
    </citation>
    <scope>NUCLEOTIDE SEQUENCE</scope>
</reference>
<proteinExistence type="predicted"/>
<organism evidence="2 3">
    <name type="scientific">Pleuronectes platessa</name>
    <name type="common">European plaice</name>
    <dbReference type="NCBI Taxonomy" id="8262"/>
    <lineage>
        <taxon>Eukaryota</taxon>
        <taxon>Metazoa</taxon>
        <taxon>Chordata</taxon>
        <taxon>Craniata</taxon>
        <taxon>Vertebrata</taxon>
        <taxon>Euteleostomi</taxon>
        <taxon>Actinopterygii</taxon>
        <taxon>Neopterygii</taxon>
        <taxon>Teleostei</taxon>
        <taxon>Neoteleostei</taxon>
        <taxon>Acanthomorphata</taxon>
        <taxon>Carangaria</taxon>
        <taxon>Pleuronectiformes</taxon>
        <taxon>Pleuronectoidei</taxon>
        <taxon>Pleuronectidae</taxon>
        <taxon>Pleuronectes</taxon>
    </lineage>
</organism>
<evidence type="ECO:0000256" key="1">
    <source>
        <dbReference type="SAM" id="MobiDB-lite"/>
    </source>
</evidence>
<gene>
    <name evidence="2" type="ORF">PLEPLA_LOCUS3828</name>
</gene>
<comment type="caution">
    <text evidence="2">The sequence shown here is derived from an EMBL/GenBank/DDBJ whole genome shotgun (WGS) entry which is preliminary data.</text>
</comment>
<name>A0A9N7Y7Z9_PLEPL</name>
<accession>A0A9N7Y7Z9</accession>
<dbReference type="EMBL" id="CADEAL010000188">
    <property type="protein sequence ID" value="CAB1416072.1"/>
    <property type="molecule type" value="Genomic_DNA"/>
</dbReference>
<evidence type="ECO:0000313" key="2">
    <source>
        <dbReference type="EMBL" id="CAB1416072.1"/>
    </source>
</evidence>
<keyword evidence="3" id="KW-1185">Reference proteome</keyword>
<feature type="region of interest" description="Disordered" evidence="1">
    <location>
        <begin position="1"/>
        <end position="31"/>
    </location>
</feature>
<dbReference type="AlphaFoldDB" id="A0A9N7Y7Z9"/>
<sequence length="180" mass="19763">MGSVPEETLKVEEELGTPEASSGDQLGPRGMRDAALDVGQSVDLVSMKKHTGSGGSLEDAGELACMHRIKRGKVAVLIRTRQKWDPSRTYISSEATTTPHSARRWLRSVSGDESCESRLDGITCILVWGQDTITYVWGKCANANGQHAWIEKWRSEPNPELVAESYQAAQNLLIVVRLQA</sequence>